<keyword evidence="5 11" id="KW-0547">Nucleotide-binding</keyword>
<evidence type="ECO:0000313" key="16">
    <source>
        <dbReference type="Proteomes" id="UP000324585"/>
    </source>
</evidence>
<dbReference type="PANTHER" id="PTHR24056:SF0">
    <property type="entry name" value="CYCLIN-DEPENDENT KINASE 7"/>
    <property type="match status" value="1"/>
</dbReference>
<evidence type="ECO:0000256" key="7">
    <source>
        <dbReference type="ARBA" id="ARBA00022840"/>
    </source>
</evidence>
<dbReference type="GO" id="GO:0005524">
    <property type="term" value="F:ATP binding"/>
    <property type="evidence" value="ECO:0007669"/>
    <property type="project" value="UniProtKB-UniRule"/>
</dbReference>
<dbReference type="Proteomes" id="UP000324585">
    <property type="component" value="Unassembled WGS sequence"/>
</dbReference>
<evidence type="ECO:0000256" key="3">
    <source>
        <dbReference type="ARBA" id="ARBA00022553"/>
    </source>
</evidence>
<dbReference type="GO" id="GO:0070985">
    <property type="term" value="C:transcription factor TFIIK complex"/>
    <property type="evidence" value="ECO:0007669"/>
    <property type="project" value="InterPro"/>
</dbReference>
<dbReference type="SUPFAM" id="SSF56112">
    <property type="entry name" value="Protein kinase-like (PK-like)"/>
    <property type="match status" value="1"/>
</dbReference>
<keyword evidence="6 15" id="KW-0418">Kinase</keyword>
<evidence type="ECO:0000256" key="2">
    <source>
        <dbReference type="ARBA" id="ARBA00022527"/>
    </source>
</evidence>
<comment type="catalytic activity">
    <reaction evidence="9">
        <text>L-seryl-[protein] + ATP = O-phospho-L-seryl-[protein] + ADP + H(+)</text>
        <dbReference type="Rhea" id="RHEA:17989"/>
        <dbReference type="Rhea" id="RHEA-COMP:9863"/>
        <dbReference type="Rhea" id="RHEA-COMP:11604"/>
        <dbReference type="ChEBI" id="CHEBI:15378"/>
        <dbReference type="ChEBI" id="CHEBI:29999"/>
        <dbReference type="ChEBI" id="CHEBI:30616"/>
        <dbReference type="ChEBI" id="CHEBI:83421"/>
        <dbReference type="ChEBI" id="CHEBI:456216"/>
        <dbReference type="EC" id="2.7.11.22"/>
    </reaction>
</comment>
<evidence type="ECO:0000259" key="14">
    <source>
        <dbReference type="PROSITE" id="PS50011"/>
    </source>
</evidence>
<dbReference type="CDD" id="cd07841">
    <property type="entry name" value="STKc_CDK7"/>
    <property type="match status" value="1"/>
</dbReference>
<evidence type="ECO:0000256" key="6">
    <source>
        <dbReference type="ARBA" id="ARBA00022777"/>
    </source>
</evidence>
<sequence length="384" mass="42882">MVDVSGEHRHAQQRGSGPERYEKVRQIGEGTFGVVYMARDLRHHNRIVAIKKVRMGKKEEGVSIPAVREIKLLQELHHPNVISMLDVFASKASNNVNLVFEFAVTDLEGVINDRALVLLPSHIKCMMRMMLKALEYLHASWTLHRDLKPGNVLIGADGQLKITDFGLAKLHADVNQKRLTNMVITRWYRPPELLFGSSNYGAPVDIWSMGCIFAELILRAPYFPGESDMDQLKRIFAARGCADENVWKNCYQLPDFVKFQATVPPPSDETIFPSLSSSGRDLLSAMLELDPNKRSSARQALEHAYFVEEPLPCSAKELLAALRRGKCISRDLPAHIWTDADEASTPLETPAPRTDSAPATAIPSTGPKGMEISNSLGKRKLEFT</sequence>
<evidence type="ECO:0000256" key="8">
    <source>
        <dbReference type="ARBA" id="ARBA00047811"/>
    </source>
</evidence>
<keyword evidence="3" id="KW-0597">Phosphoprotein</keyword>
<evidence type="ECO:0000256" key="5">
    <source>
        <dbReference type="ARBA" id="ARBA00022741"/>
    </source>
</evidence>
<dbReference type="PROSITE" id="PS50011">
    <property type="entry name" value="PROTEIN_KINASE_DOM"/>
    <property type="match status" value="1"/>
</dbReference>
<dbReference type="PANTHER" id="PTHR24056">
    <property type="entry name" value="CELL DIVISION PROTEIN KINASE"/>
    <property type="match status" value="1"/>
</dbReference>
<keyword evidence="2" id="KW-0723">Serine/threonine-protein kinase</keyword>
<keyword evidence="4" id="KW-0808">Transferase</keyword>
<dbReference type="FunFam" id="3.30.200.20:FF:000124">
    <property type="entry name" value="Cyclin-dependent kinase 4"/>
    <property type="match status" value="1"/>
</dbReference>
<reference evidence="16" key="1">
    <citation type="journal article" date="2019" name="Nat. Commun.">
        <title>Expansion of phycobilisome linker gene families in mesophilic red algae.</title>
        <authorList>
            <person name="Lee J."/>
            <person name="Kim D."/>
            <person name="Bhattacharya D."/>
            <person name="Yoon H.S."/>
        </authorList>
    </citation>
    <scope>NUCLEOTIDE SEQUENCE [LARGE SCALE GENOMIC DNA]</scope>
    <source>
        <strain evidence="16">CCMP 1328</strain>
    </source>
</reference>
<proteinExistence type="inferred from homology"/>
<evidence type="ECO:0000256" key="13">
    <source>
        <dbReference type="SAM" id="MobiDB-lite"/>
    </source>
</evidence>
<dbReference type="GO" id="GO:0045944">
    <property type="term" value="P:positive regulation of transcription by RNA polymerase II"/>
    <property type="evidence" value="ECO:0007669"/>
    <property type="project" value="TreeGrafter"/>
</dbReference>
<dbReference type="InterPro" id="IPR017441">
    <property type="entry name" value="Protein_kinase_ATP_BS"/>
</dbReference>
<evidence type="ECO:0000256" key="1">
    <source>
        <dbReference type="ARBA" id="ARBA00006485"/>
    </source>
</evidence>
<feature type="active site" description="Proton acceptor" evidence="10">
    <location>
        <position position="146"/>
    </location>
</feature>
<comment type="caution">
    <text evidence="15">The sequence shown here is derived from an EMBL/GenBank/DDBJ whole genome shotgun (WGS) entry which is preliminary data.</text>
</comment>
<dbReference type="SMART" id="SM00220">
    <property type="entry name" value="S_TKc"/>
    <property type="match status" value="1"/>
</dbReference>
<dbReference type="GO" id="GO:0005737">
    <property type="term" value="C:cytoplasm"/>
    <property type="evidence" value="ECO:0007669"/>
    <property type="project" value="TreeGrafter"/>
</dbReference>
<evidence type="ECO:0000313" key="15">
    <source>
        <dbReference type="EMBL" id="KAA8493587.1"/>
    </source>
</evidence>
<dbReference type="InterPro" id="IPR011009">
    <property type="entry name" value="Kinase-like_dom_sf"/>
</dbReference>
<dbReference type="PROSITE" id="PS00107">
    <property type="entry name" value="PROTEIN_KINASE_ATP"/>
    <property type="match status" value="1"/>
</dbReference>
<keyword evidence="7 11" id="KW-0067">ATP-binding</keyword>
<feature type="region of interest" description="Disordered" evidence="13">
    <location>
        <begin position="1"/>
        <end position="22"/>
    </location>
</feature>
<dbReference type="InterPro" id="IPR050108">
    <property type="entry name" value="CDK"/>
</dbReference>
<dbReference type="FunFam" id="1.10.510.10:FF:000624">
    <property type="entry name" value="Mitogen-activated protein kinase"/>
    <property type="match status" value="1"/>
</dbReference>
<comment type="catalytic activity">
    <reaction evidence="8">
        <text>L-threonyl-[protein] + ATP = O-phospho-L-threonyl-[protein] + ADP + H(+)</text>
        <dbReference type="Rhea" id="RHEA:46608"/>
        <dbReference type="Rhea" id="RHEA-COMP:11060"/>
        <dbReference type="Rhea" id="RHEA-COMP:11605"/>
        <dbReference type="ChEBI" id="CHEBI:15378"/>
        <dbReference type="ChEBI" id="CHEBI:30013"/>
        <dbReference type="ChEBI" id="CHEBI:30616"/>
        <dbReference type="ChEBI" id="CHEBI:61977"/>
        <dbReference type="ChEBI" id="CHEBI:456216"/>
        <dbReference type="EC" id="2.7.11.22"/>
    </reaction>
</comment>
<comment type="similarity">
    <text evidence="1">Belongs to the protein kinase superfamily. CMGC Ser/Thr protein kinase family. CDC2/CDKX subfamily.</text>
</comment>
<evidence type="ECO:0000256" key="10">
    <source>
        <dbReference type="PIRSR" id="PIRSR637770-1"/>
    </source>
</evidence>
<name>A0A5J4YT22_PORPP</name>
<keyword evidence="16" id="KW-1185">Reference proteome</keyword>
<accession>A0A5J4YT22</accession>
<dbReference type="GO" id="GO:0004693">
    <property type="term" value="F:cyclin-dependent protein serine/threonine kinase activity"/>
    <property type="evidence" value="ECO:0007669"/>
    <property type="project" value="UniProtKB-EC"/>
</dbReference>
<dbReference type="InterPro" id="IPR037770">
    <property type="entry name" value="CDK7"/>
</dbReference>
<evidence type="ECO:0000256" key="9">
    <source>
        <dbReference type="ARBA" id="ARBA00048367"/>
    </source>
</evidence>
<organism evidence="15 16">
    <name type="scientific">Porphyridium purpureum</name>
    <name type="common">Red alga</name>
    <name type="synonym">Porphyridium cruentum</name>
    <dbReference type="NCBI Taxonomy" id="35688"/>
    <lineage>
        <taxon>Eukaryota</taxon>
        <taxon>Rhodophyta</taxon>
        <taxon>Bangiophyceae</taxon>
        <taxon>Porphyridiales</taxon>
        <taxon>Porphyridiaceae</taxon>
        <taxon>Porphyridium</taxon>
    </lineage>
</organism>
<dbReference type="Gene3D" id="1.10.510.10">
    <property type="entry name" value="Transferase(Phosphotransferase) domain 1"/>
    <property type="match status" value="1"/>
</dbReference>
<gene>
    <name evidence="15" type="ORF">FVE85_4724</name>
</gene>
<evidence type="ECO:0000256" key="4">
    <source>
        <dbReference type="ARBA" id="ARBA00022679"/>
    </source>
</evidence>
<dbReference type="Gene3D" id="3.30.200.20">
    <property type="entry name" value="Phosphorylase Kinase, domain 1"/>
    <property type="match status" value="1"/>
</dbReference>
<dbReference type="OMA" id="CLESEYF"/>
<evidence type="ECO:0000256" key="11">
    <source>
        <dbReference type="PIRSR" id="PIRSR637770-2"/>
    </source>
</evidence>
<dbReference type="Pfam" id="PF00069">
    <property type="entry name" value="Pkinase"/>
    <property type="match status" value="1"/>
</dbReference>
<feature type="domain" description="Protein kinase" evidence="14">
    <location>
        <begin position="21"/>
        <end position="306"/>
    </location>
</feature>
<dbReference type="GO" id="GO:0008353">
    <property type="term" value="F:RNA polymerase II CTD heptapeptide repeat kinase activity"/>
    <property type="evidence" value="ECO:0007669"/>
    <property type="project" value="InterPro"/>
</dbReference>
<feature type="region of interest" description="Disordered" evidence="13">
    <location>
        <begin position="341"/>
        <end position="384"/>
    </location>
</feature>
<protein>
    <submittedName>
        <fullName evidence="15">Cyclin-dependent kinase D-3</fullName>
    </submittedName>
</protein>
<dbReference type="InterPro" id="IPR000719">
    <property type="entry name" value="Prot_kinase_dom"/>
</dbReference>
<feature type="compositionally biased region" description="Basic and acidic residues" evidence="13">
    <location>
        <begin position="1"/>
        <end position="10"/>
    </location>
</feature>
<evidence type="ECO:0000256" key="12">
    <source>
        <dbReference type="PROSITE-ProRule" id="PRU10141"/>
    </source>
</evidence>
<dbReference type="EMBL" id="VRMN01000006">
    <property type="protein sequence ID" value="KAA8493587.1"/>
    <property type="molecule type" value="Genomic_DNA"/>
</dbReference>
<dbReference type="OrthoDB" id="1732493at2759"/>
<feature type="binding site" evidence="11">
    <location>
        <begin position="27"/>
        <end position="35"/>
    </location>
    <ligand>
        <name>ATP</name>
        <dbReference type="ChEBI" id="CHEBI:30616"/>
    </ligand>
</feature>
<feature type="binding site" evidence="12">
    <location>
        <position position="52"/>
    </location>
    <ligand>
        <name>ATP</name>
        <dbReference type="ChEBI" id="CHEBI:30616"/>
    </ligand>
</feature>
<dbReference type="AlphaFoldDB" id="A0A5J4YT22"/>
<feature type="binding site" evidence="11">
    <location>
        <position position="51"/>
    </location>
    <ligand>
        <name>ATP</name>
        <dbReference type="ChEBI" id="CHEBI:30616"/>
    </ligand>
</feature>